<accession>A0A0C9XQ26</accession>
<protein>
    <submittedName>
        <fullName evidence="2">Uncharacterized protein</fullName>
    </submittedName>
</protein>
<feature type="non-terminal residue" evidence="2">
    <location>
        <position position="62"/>
    </location>
</feature>
<reference evidence="3" key="2">
    <citation type="submission" date="2015-01" db="EMBL/GenBank/DDBJ databases">
        <title>Evolutionary Origins and Diversification of the Mycorrhizal Mutualists.</title>
        <authorList>
            <consortium name="DOE Joint Genome Institute"/>
            <consortium name="Mycorrhizal Genomics Consortium"/>
            <person name="Kohler A."/>
            <person name="Kuo A."/>
            <person name="Nagy L.G."/>
            <person name="Floudas D."/>
            <person name="Copeland A."/>
            <person name="Barry K.W."/>
            <person name="Cichocki N."/>
            <person name="Veneault-Fourrey C."/>
            <person name="LaButti K."/>
            <person name="Lindquist E.A."/>
            <person name="Lipzen A."/>
            <person name="Lundell T."/>
            <person name="Morin E."/>
            <person name="Murat C."/>
            <person name="Riley R."/>
            <person name="Ohm R."/>
            <person name="Sun H."/>
            <person name="Tunlid A."/>
            <person name="Henrissat B."/>
            <person name="Grigoriev I.V."/>
            <person name="Hibbett D.S."/>
            <person name="Martin F."/>
        </authorList>
    </citation>
    <scope>NUCLEOTIDE SEQUENCE [LARGE SCALE GENOMIC DNA]</scope>
    <source>
        <strain evidence="3">LaAM-08-1</strain>
    </source>
</reference>
<evidence type="ECO:0000313" key="2">
    <source>
        <dbReference type="EMBL" id="KIJ98077.1"/>
    </source>
</evidence>
<feature type="region of interest" description="Disordered" evidence="1">
    <location>
        <begin position="1"/>
        <end position="38"/>
    </location>
</feature>
<gene>
    <name evidence="2" type="ORF">K443DRAFT_628975</name>
</gene>
<dbReference type="HOGENOM" id="CLU_2910312_0_0_1"/>
<name>A0A0C9XQ26_9AGAR</name>
<sequence length="62" mass="6921">MIVPAENRGFHSEDHNTGIAHSRPPRRTALSMCSRSTGSGELTAQVYQTTQDSVRLKRPINR</sequence>
<dbReference type="AlphaFoldDB" id="A0A0C9XQ26"/>
<dbReference type="EMBL" id="KN838677">
    <property type="protein sequence ID" value="KIJ98077.1"/>
    <property type="molecule type" value="Genomic_DNA"/>
</dbReference>
<proteinExistence type="predicted"/>
<evidence type="ECO:0000313" key="3">
    <source>
        <dbReference type="Proteomes" id="UP000054477"/>
    </source>
</evidence>
<dbReference type="Proteomes" id="UP000054477">
    <property type="component" value="Unassembled WGS sequence"/>
</dbReference>
<evidence type="ECO:0000256" key="1">
    <source>
        <dbReference type="SAM" id="MobiDB-lite"/>
    </source>
</evidence>
<reference evidence="2 3" key="1">
    <citation type="submission" date="2014-04" db="EMBL/GenBank/DDBJ databases">
        <authorList>
            <consortium name="DOE Joint Genome Institute"/>
            <person name="Kuo A."/>
            <person name="Kohler A."/>
            <person name="Nagy L.G."/>
            <person name="Floudas D."/>
            <person name="Copeland A."/>
            <person name="Barry K.W."/>
            <person name="Cichocki N."/>
            <person name="Veneault-Fourrey C."/>
            <person name="LaButti K."/>
            <person name="Lindquist E.A."/>
            <person name="Lipzen A."/>
            <person name="Lundell T."/>
            <person name="Morin E."/>
            <person name="Murat C."/>
            <person name="Sun H."/>
            <person name="Tunlid A."/>
            <person name="Henrissat B."/>
            <person name="Grigoriev I.V."/>
            <person name="Hibbett D.S."/>
            <person name="Martin F."/>
            <person name="Nordberg H.P."/>
            <person name="Cantor M.N."/>
            <person name="Hua S.X."/>
        </authorList>
    </citation>
    <scope>NUCLEOTIDE SEQUENCE [LARGE SCALE GENOMIC DNA]</scope>
    <source>
        <strain evidence="2 3">LaAM-08-1</strain>
    </source>
</reference>
<keyword evidence="3" id="KW-1185">Reference proteome</keyword>
<organism evidence="2 3">
    <name type="scientific">Laccaria amethystina LaAM-08-1</name>
    <dbReference type="NCBI Taxonomy" id="1095629"/>
    <lineage>
        <taxon>Eukaryota</taxon>
        <taxon>Fungi</taxon>
        <taxon>Dikarya</taxon>
        <taxon>Basidiomycota</taxon>
        <taxon>Agaricomycotina</taxon>
        <taxon>Agaricomycetes</taxon>
        <taxon>Agaricomycetidae</taxon>
        <taxon>Agaricales</taxon>
        <taxon>Agaricineae</taxon>
        <taxon>Hydnangiaceae</taxon>
        <taxon>Laccaria</taxon>
    </lineage>
</organism>